<dbReference type="EMBL" id="CP163439">
    <property type="protein sequence ID" value="XDQ38186.1"/>
    <property type="molecule type" value="Genomic_DNA"/>
</dbReference>
<dbReference type="AlphaFoldDB" id="A0AB39Q781"/>
<gene>
    <name evidence="5" type="ORF">AB5J49_35205</name>
</gene>
<dbReference type="GO" id="GO:0008610">
    <property type="term" value="P:lipid biosynthetic process"/>
    <property type="evidence" value="ECO:0007669"/>
    <property type="project" value="TreeGrafter"/>
</dbReference>
<dbReference type="InterPro" id="IPR005212">
    <property type="entry name" value="EvaA-like"/>
</dbReference>
<name>A0AB39Q781_9ACTN</name>
<sequence>MSTRPAPPVSGALSPAGHPDEGLWVRRYHPVRDPQLRLVCFPHAGGAATAFVSLARGLGETVEVLAVQYPGRQDRRHEPFIPSVAGLVEQVLPELGRWTDRPLALFGHSMGATVAFEVARRLRDLDAGLPVHLLVSGRRAPTVRRRDVAHLLDDEALIAEVAGLEGTDAAVLQDEELLRMALPAIRNDYRAAGTYEYVPGRALDCPVTVLTGDRDPNVPLEEARAWQTLTTGPFALHAFPGGHFYLNDRIDDVCRTVTRALTDTVAGRTAAVRSAAQRPAAQRPTGRPEHAASPADAAETARRIRGSARADDSPVTSFEGVTDWLAERLRAGHFDVSRIPFGELRGWSSHPGTGNLQHASGRFFTVEGLHVRTDRMPERGWAQPIIVQPEVGLLGIVAREIDGVLHFLMQAKMEPGNVNVLQVSPTVQATRSNFTGVHRGRHIRFLDLFMGPGKARVLVDSIQSEQADWFLAKRNRNMIVELAPDDDLDIGEDFRWLTLGQIRRLLRLDNVVNMDARSILACLPTAGADAEASDPVHRSWFGSPAHARHTAAEFLTWFTGVRAMRELVQNRVPLDSVKEHGWYRAPDEIAHESGRHFRVMAAEVTASNREVASWTQPLIEPRVPGLMALLVKPIDGVLHALVQARVDVGHLNVAELAPTVQCRPLEHTGPGGAPYPPYLEQVESAPADRFRYDAVQSEEGGRFFHAQNRYAIVEVPPDFPEDAPDDFAWLTLGQLSGLLAHGNYLNIELRTLLACAHTLY</sequence>
<dbReference type="SMART" id="SM00824">
    <property type="entry name" value="PKS_TE"/>
    <property type="match status" value="1"/>
</dbReference>
<dbReference type="RefSeq" id="WP_369172890.1">
    <property type="nucleotide sequence ID" value="NZ_CP163439.1"/>
</dbReference>
<dbReference type="PANTHER" id="PTHR11487">
    <property type="entry name" value="THIOESTERASE"/>
    <property type="match status" value="1"/>
</dbReference>
<feature type="compositionally biased region" description="Low complexity" evidence="3">
    <location>
        <begin position="270"/>
        <end position="284"/>
    </location>
</feature>
<feature type="region of interest" description="Disordered" evidence="3">
    <location>
        <begin position="268"/>
        <end position="315"/>
    </location>
</feature>
<dbReference type="GO" id="GO:0016787">
    <property type="term" value="F:hydrolase activity"/>
    <property type="evidence" value="ECO:0007669"/>
    <property type="project" value="UniProtKB-KW"/>
</dbReference>
<dbReference type="InterPro" id="IPR020802">
    <property type="entry name" value="TesA-like"/>
</dbReference>
<keyword evidence="2" id="KW-0378">Hydrolase</keyword>
<dbReference type="Pfam" id="PF03559">
    <property type="entry name" value="Hexose_dehydrat"/>
    <property type="match status" value="2"/>
</dbReference>
<evidence type="ECO:0000313" key="5">
    <source>
        <dbReference type="EMBL" id="XDQ38186.1"/>
    </source>
</evidence>
<dbReference type="Gene3D" id="3.90.79.40">
    <property type="entry name" value="EvaA sugar 2,3-dehydratase subunit"/>
    <property type="match status" value="2"/>
</dbReference>
<evidence type="ECO:0000256" key="2">
    <source>
        <dbReference type="ARBA" id="ARBA00022801"/>
    </source>
</evidence>
<dbReference type="InterPro" id="IPR038153">
    <property type="entry name" value="EvaA-like_sf"/>
</dbReference>
<feature type="domain" description="Thioesterase TesA-like" evidence="4">
    <location>
        <begin position="39"/>
        <end position="261"/>
    </location>
</feature>
<proteinExistence type="inferred from homology"/>
<protein>
    <submittedName>
        <fullName evidence="5">NDP-hexose 2,3-dehydratase family protein</fullName>
    </submittedName>
</protein>
<dbReference type="GO" id="GO:0016829">
    <property type="term" value="F:lyase activity"/>
    <property type="evidence" value="ECO:0007669"/>
    <property type="project" value="InterPro"/>
</dbReference>
<dbReference type="SUPFAM" id="SSF53474">
    <property type="entry name" value="alpha/beta-Hydrolases"/>
    <property type="match status" value="1"/>
</dbReference>
<dbReference type="InterPro" id="IPR001031">
    <property type="entry name" value="Thioesterase"/>
</dbReference>
<evidence type="ECO:0000256" key="3">
    <source>
        <dbReference type="SAM" id="MobiDB-lite"/>
    </source>
</evidence>
<dbReference type="InterPro" id="IPR012223">
    <property type="entry name" value="TEII"/>
</dbReference>
<dbReference type="Pfam" id="PF00975">
    <property type="entry name" value="Thioesterase"/>
    <property type="match status" value="1"/>
</dbReference>
<evidence type="ECO:0000256" key="1">
    <source>
        <dbReference type="ARBA" id="ARBA00007169"/>
    </source>
</evidence>
<reference evidence="5" key="1">
    <citation type="submission" date="2024-07" db="EMBL/GenBank/DDBJ databases">
        <authorList>
            <person name="Yu S.T."/>
        </authorList>
    </citation>
    <scope>NUCLEOTIDE SEQUENCE</scope>
    <source>
        <strain evidence="5">R28</strain>
    </source>
</reference>
<dbReference type="PANTHER" id="PTHR11487:SF0">
    <property type="entry name" value="S-ACYL FATTY ACID SYNTHASE THIOESTERASE, MEDIUM CHAIN"/>
    <property type="match status" value="1"/>
</dbReference>
<organism evidence="5">
    <name type="scientific">Streptomyces sp. R28</name>
    <dbReference type="NCBI Taxonomy" id="3238628"/>
    <lineage>
        <taxon>Bacteria</taxon>
        <taxon>Bacillati</taxon>
        <taxon>Actinomycetota</taxon>
        <taxon>Actinomycetes</taxon>
        <taxon>Kitasatosporales</taxon>
        <taxon>Streptomycetaceae</taxon>
        <taxon>Streptomyces</taxon>
    </lineage>
</organism>
<dbReference type="InterPro" id="IPR029058">
    <property type="entry name" value="AB_hydrolase_fold"/>
</dbReference>
<evidence type="ECO:0000259" key="4">
    <source>
        <dbReference type="SMART" id="SM00824"/>
    </source>
</evidence>
<dbReference type="Gene3D" id="3.40.50.1820">
    <property type="entry name" value="alpha/beta hydrolase"/>
    <property type="match status" value="1"/>
</dbReference>
<comment type="similarity">
    <text evidence="1">Belongs to the thioesterase family.</text>
</comment>
<accession>A0AB39Q781</accession>